<organism evidence="1">
    <name type="scientific">Spironucleus salmonicida</name>
    <dbReference type="NCBI Taxonomy" id="348837"/>
    <lineage>
        <taxon>Eukaryota</taxon>
        <taxon>Metamonada</taxon>
        <taxon>Diplomonadida</taxon>
        <taxon>Hexamitidae</taxon>
        <taxon>Hexamitinae</taxon>
        <taxon>Spironucleus</taxon>
    </lineage>
</organism>
<keyword evidence="3" id="KW-1185">Reference proteome</keyword>
<accession>V6LSU8</accession>
<evidence type="ECO:0000313" key="1">
    <source>
        <dbReference type="EMBL" id="EST43869.1"/>
    </source>
</evidence>
<dbReference type="EMBL" id="AUWU02000001">
    <property type="protein sequence ID" value="KAH0577729.1"/>
    <property type="molecule type" value="Genomic_DNA"/>
</dbReference>
<evidence type="ECO:0000313" key="2">
    <source>
        <dbReference type="EMBL" id="KAH0577729.1"/>
    </source>
</evidence>
<sequence length="336" mass="39636">MQQTQKELNNSLDPLFVRVKKNLHEKLILLQQKRTNQSTLYTEQISDRLLNIYSQKQLNIKLNSKLTLLQKDDNYANSLTIQQNLLQIQRQIVDYEVENQQILEKIRSSKEIRKTIQEQQNHIEIQVNLYQNQFIDCEIQTGSQFITYNQESNEVQSDSYLIINNDQTITTEQDLHLDIHTGQTLVQDIEIKQSLNNISIPTEYQKSEQQQDITIIRYESLAQQCIQQGELDYIQKSEESYEGEEECALKLELETDVEEQQQCQQDKDEFSQIKDNNILHTSNQEIITSTYVENQDIKNQDIQELNNLEKIQIIGDLENIECIEETYRENIEGENE</sequence>
<gene>
    <name evidence="1" type="ORF">SS50377_16169</name>
    <name evidence="2" type="ORF">SS50377_21083</name>
</gene>
<protein>
    <submittedName>
        <fullName evidence="1">Uncharacterized protein</fullName>
    </submittedName>
</protein>
<name>V6LSU8_9EUKA</name>
<reference evidence="1 2" key="1">
    <citation type="journal article" date="2014" name="PLoS Genet.">
        <title>The Genome of Spironucleus salmonicida Highlights a Fish Pathogen Adapted to Fluctuating Environments.</title>
        <authorList>
            <person name="Xu F."/>
            <person name="Jerlstrom-Hultqvist J."/>
            <person name="Einarsson E."/>
            <person name="Astvaldsson A."/>
            <person name="Svard S.G."/>
            <person name="Andersson J.O."/>
        </authorList>
    </citation>
    <scope>NUCLEOTIDE SEQUENCE</scope>
    <source>
        <strain evidence="2">ATCC 50377</strain>
    </source>
</reference>
<evidence type="ECO:0000313" key="3">
    <source>
        <dbReference type="Proteomes" id="UP000018208"/>
    </source>
</evidence>
<reference evidence="2" key="2">
    <citation type="submission" date="2020-12" db="EMBL/GenBank/DDBJ databases">
        <title>New Spironucleus salmonicida genome in near-complete chromosomes.</title>
        <authorList>
            <person name="Xu F."/>
            <person name="Kurt Z."/>
            <person name="Jimenez-Gonzalez A."/>
            <person name="Astvaldsson A."/>
            <person name="Andersson J.O."/>
            <person name="Svard S.G."/>
        </authorList>
    </citation>
    <scope>NUCLEOTIDE SEQUENCE</scope>
    <source>
        <strain evidence="2">ATCC 50377</strain>
    </source>
</reference>
<dbReference type="AlphaFoldDB" id="V6LSU8"/>
<proteinExistence type="predicted"/>
<dbReference type="EMBL" id="KI546130">
    <property type="protein sequence ID" value="EST43869.1"/>
    <property type="molecule type" value="Genomic_DNA"/>
</dbReference>
<dbReference type="VEuPathDB" id="GiardiaDB:SS50377_21083"/>
<dbReference type="Proteomes" id="UP000018208">
    <property type="component" value="Unassembled WGS sequence"/>
</dbReference>